<evidence type="ECO:0000259" key="8">
    <source>
        <dbReference type="Pfam" id="PF02775"/>
    </source>
</evidence>
<comment type="cofactor">
    <cofactor evidence="7">
        <name>Mg(2+)</name>
        <dbReference type="ChEBI" id="CHEBI:18420"/>
    </cofactor>
    <cofactor evidence="7">
        <name>Mn(2+)</name>
        <dbReference type="ChEBI" id="CHEBI:29035"/>
    </cofactor>
</comment>
<dbReference type="HAMAP" id="MF_01659">
    <property type="entry name" value="MenD"/>
    <property type="match status" value="1"/>
</dbReference>
<keyword evidence="5 7" id="KW-0786">Thiamine pyrophosphate</keyword>
<comment type="function">
    <text evidence="7">Catalyzes the thiamine diphosphate-dependent decarboxylation of 2-oxoglutarate and the subsequent addition of the resulting succinic semialdehyde-thiamine pyrophosphate anion to isochorismate to yield 2-succinyl-5-enolpyruvyl-6-hydroxy-3-cyclohexene-1-carboxylate (SEPHCHC).</text>
</comment>
<feature type="domain" description="Thiamine pyrophosphate enzyme TPP-binding" evidence="8">
    <location>
        <begin position="415"/>
        <end position="545"/>
    </location>
</feature>
<dbReference type="Proteomes" id="UP000249061">
    <property type="component" value="Unassembled WGS sequence"/>
</dbReference>
<dbReference type="GO" id="GO:0070204">
    <property type="term" value="F:2-succinyl-5-enolpyruvyl-6-hydroxy-3-cyclohexene-1-carboxylic-acid synthase activity"/>
    <property type="evidence" value="ECO:0007669"/>
    <property type="project" value="UniProtKB-UniRule"/>
</dbReference>
<keyword evidence="6 7" id="KW-0464">Manganese</keyword>
<dbReference type="GO" id="GO:0030976">
    <property type="term" value="F:thiamine pyrophosphate binding"/>
    <property type="evidence" value="ECO:0007669"/>
    <property type="project" value="UniProtKB-UniRule"/>
</dbReference>
<dbReference type="CDD" id="cd02009">
    <property type="entry name" value="TPP_SHCHC_synthase"/>
    <property type="match status" value="1"/>
</dbReference>
<proteinExistence type="inferred from homology"/>
<evidence type="ECO:0000259" key="9">
    <source>
        <dbReference type="Pfam" id="PF02776"/>
    </source>
</evidence>
<dbReference type="EC" id="2.2.1.9" evidence="7"/>
<evidence type="ECO:0000256" key="6">
    <source>
        <dbReference type="ARBA" id="ARBA00023211"/>
    </source>
</evidence>
<evidence type="ECO:0000256" key="3">
    <source>
        <dbReference type="ARBA" id="ARBA00022723"/>
    </source>
</evidence>
<dbReference type="CDD" id="cd07037">
    <property type="entry name" value="TPP_PYR_MenD"/>
    <property type="match status" value="1"/>
</dbReference>
<dbReference type="InterPro" id="IPR012001">
    <property type="entry name" value="Thiamin_PyroP_enz_TPP-bd_dom"/>
</dbReference>
<keyword evidence="2 7" id="KW-0808">Transferase</keyword>
<evidence type="ECO:0000313" key="11">
    <source>
        <dbReference type="EMBL" id="PZR16049.1"/>
    </source>
</evidence>
<accession>A0A2W5TKE4</accession>
<feature type="domain" description="Menaquinone biosynthesis protein MenD middle" evidence="10">
    <location>
        <begin position="218"/>
        <end position="397"/>
    </location>
</feature>
<reference evidence="11 12" key="1">
    <citation type="submission" date="2017-08" db="EMBL/GenBank/DDBJ databases">
        <title>Infants hospitalized years apart are colonized by the same room-sourced microbial strains.</title>
        <authorList>
            <person name="Brooks B."/>
            <person name="Olm M.R."/>
            <person name="Firek B.A."/>
            <person name="Baker R."/>
            <person name="Thomas B.C."/>
            <person name="Morowitz M.J."/>
            <person name="Banfield J.F."/>
        </authorList>
    </citation>
    <scope>NUCLEOTIDE SEQUENCE [LARGE SCALE GENOMIC DNA]</scope>
    <source>
        <strain evidence="11">S2_003_000_R2_14</strain>
    </source>
</reference>
<dbReference type="PANTHER" id="PTHR42916:SF1">
    <property type="entry name" value="PROTEIN PHYLLO, CHLOROPLASTIC"/>
    <property type="match status" value="1"/>
</dbReference>
<evidence type="ECO:0000256" key="4">
    <source>
        <dbReference type="ARBA" id="ARBA00022842"/>
    </source>
</evidence>
<gene>
    <name evidence="7" type="primary">menD</name>
    <name evidence="11" type="ORF">DI536_07065</name>
</gene>
<evidence type="ECO:0000256" key="2">
    <source>
        <dbReference type="ARBA" id="ARBA00022679"/>
    </source>
</evidence>
<comment type="similarity">
    <text evidence="7">Belongs to the TPP enzyme family. MenD subfamily.</text>
</comment>
<dbReference type="InterPro" id="IPR011766">
    <property type="entry name" value="TPP_enzyme_TPP-bd"/>
</dbReference>
<comment type="cofactor">
    <cofactor evidence="7">
        <name>thiamine diphosphate</name>
        <dbReference type="ChEBI" id="CHEBI:58937"/>
    </cofactor>
    <text evidence="7">Binds 1 thiamine pyrophosphate per subunit.</text>
</comment>
<dbReference type="InterPro" id="IPR032264">
    <property type="entry name" value="MenD_middle"/>
</dbReference>
<dbReference type="SUPFAM" id="SSF52518">
    <property type="entry name" value="Thiamin diphosphate-binding fold (THDP-binding)"/>
    <property type="match status" value="2"/>
</dbReference>
<organism evidence="11 12">
    <name type="scientific">Archangium gephyra</name>
    <dbReference type="NCBI Taxonomy" id="48"/>
    <lineage>
        <taxon>Bacteria</taxon>
        <taxon>Pseudomonadati</taxon>
        <taxon>Myxococcota</taxon>
        <taxon>Myxococcia</taxon>
        <taxon>Myxococcales</taxon>
        <taxon>Cystobacterineae</taxon>
        <taxon>Archangiaceae</taxon>
        <taxon>Archangium</taxon>
    </lineage>
</organism>
<dbReference type="Gene3D" id="3.40.50.970">
    <property type="match status" value="2"/>
</dbReference>
<dbReference type="AlphaFoldDB" id="A0A2W5TKE4"/>
<sequence length="568" mass="60796">MAGNGAEVLGDHRRRAMSFTLNQRWAATIAGTLAASGVRHVVVAPGSRSTPLALAFADRADLTLWSVMDERAAAFFALGLAKSTNTRAAVICTSGTAGAHFLPAVMEAFAGGTPLVVLTADRPWELHGFGAPQTIAQVGMFGCYVLGAEALPSPDENGLEHLVAAVSRLLARGRGPVHLNVPFREPLAHPDGEAGPVIDPYVTHYAAGVPAVDVSPVLWAIAAAKRGVIVCGPRERADDFGEWIHGLSRATGFPVLAEASSNARFGFSESISCFDTLLRNPKFADAMRPDVVLRFGGGLTAKVPQQWLDASGAKQFHFTDDGFQFDPVHRTTMLLPFTRALHFEGAPTAEQRAYRERWLEGQRQVSEALTRQPSVFTEPLVAREFIAACPEGTQIFLSSSMPIRDVDAFATSSKPLRVFVNRGVNGIDGITSTALGVAAGTGKPTALLIGDVALLHDLTAWLVARRHSISLTVLVVNNDGGGIFHFLPVAERTPHFENLFGTPHGVDVAHVAALAGAKLHRPADMNELRNTMKRCLDGGLHLIEVKTERASNVDDHRSLFAKLTEAMS</sequence>
<dbReference type="SUPFAM" id="SSF52467">
    <property type="entry name" value="DHS-like NAD/FAD-binding domain"/>
    <property type="match status" value="1"/>
</dbReference>
<dbReference type="Pfam" id="PF16582">
    <property type="entry name" value="TPP_enzyme_M_2"/>
    <property type="match status" value="1"/>
</dbReference>
<keyword evidence="1 7" id="KW-0474">Menaquinone biosynthesis</keyword>
<dbReference type="UniPathway" id="UPA01057">
    <property type="reaction ID" value="UER00164"/>
</dbReference>
<keyword evidence="4 7" id="KW-0460">Magnesium</keyword>
<dbReference type="GO" id="GO:0009234">
    <property type="term" value="P:menaquinone biosynthetic process"/>
    <property type="evidence" value="ECO:0007669"/>
    <property type="project" value="UniProtKB-UniRule"/>
</dbReference>
<dbReference type="Pfam" id="PF02775">
    <property type="entry name" value="TPP_enzyme_C"/>
    <property type="match status" value="1"/>
</dbReference>
<evidence type="ECO:0000256" key="5">
    <source>
        <dbReference type="ARBA" id="ARBA00023052"/>
    </source>
</evidence>
<feature type="domain" description="Thiamine pyrophosphate enzyme N-terminal TPP-binding" evidence="9">
    <location>
        <begin position="26"/>
        <end position="139"/>
    </location>
</feature>
<comment type="catalytic activity">
    <reaction evidence="7">
        <text>isochorismate + 2-oxoglutarate + H(+) = 5-enolpyruvoyl-6-hydroxy-2-succinyl-cyclohex-3-ene-1-carboxylate + CO2</text>
        <dbReference type="Rhea" id="RHEA:25593"/>
        <dbReference type="ChEBI" id="CHEBI:15378"/>
        <dbReference type="ChEBI" id="CHEBI:16526"/>
        <dbReference type="ChEBI" id="CHEBI:16810"/>
        <dbReference type="ChEBI" id="CHEBI:29780"/>
        <dbReference type="ChEBI" id="CHEBI:58818"/>
        <dbReference type="EC" id="2.2.1.9"/>
    </reaction>
</comment>
<dbReference type="NCBIfam" id="TIGR00173">
    <property type="entry name" value="menD"/>
    <property type="match status" value="1"/>
</dbReference>
<comment type="subunit">
    <text evidence="7">Homodimer.</text>
</comment>
<evidence type="ECO:0000256" key="7">
    <source>
        <dbReference type="HAMAP-Rule" id="MF_01659"/>
    </source>
</evidence>
<dbReference type="InterPro" id="IPR029035">
    <property type="entry name" value="DHS-like_NAD/FAD-binding_dom"/>
</dbReference>
<protein>
    <recommendedName>
        <fullName evidence="7">2-succinyl-5-enolpyruvyl-6-hydroxy-3-cyclohexene-1-carboxylate synthase</fullName>
        <shortName evidence="7">SEPHCHC synthase</shortName>
        <ecNumber evidence="7">2.2.1.9</ecNumber>
    </recommendedName>
    <alternativeName>
        <fullName evidence="7">Menaquinone biosynthesis protein MenD</fullName>
    </alternativeName>
</protein>
<dbReference type="PIRSF" id="PIRSF004983">
    <property type="entry name" value="MenD"/>
    <property type="match status" value="1"/>
</dbReference>
<dbReference type="InterPro" id="IPR004433">
    <property type="entry name" value="MenaQ_synth_MenD"/>
</dbReference>
<name>A0A2W5TKE4_9BACT</name>
<dbReference type="GO" id="GO:0030145">
    <property type="term" value="F:manganese ion binding"/>
    <property type="evidence" value="ECO:0007669"/>
    <property type="project" value="UniProtKB-UniRule"/>
</dbReference>
<dbReference type="Pfam" id="PF02776">
    <property type="entry name" value="TPP_enzyme_N"/>
    <property type="match status" value="1"/>
</dbReference>
<evidence type="ECO:0000256" key="1">
    <source>
        <dbReference type="ARBA" id="ARBA00022428"/>
    </source>
</evidence>
<comment type="pathway">
    <text evidence="7">Quinol/quinone metabolism; menaquinone biosynthesis.</text>
</comment>
<evidence type="ECO:0000313" key="12">
    <source>
        <dbReference type="Proteomes" id="UP000249061"/>
    </source>
</evidence>
<dbReference type="PANTHER" id="PTHR42916">
    <property type="entry name" value="2-SUCCINYL-5-ENOLPYRUVYL-6-HYDROXY-3-CYCLOHEXENE-1-CARBOXYLATE SYNTHASE"/>
    <property type="match status" value="1"/>
</dbReference>
<dbReference type="Gene3D" id="3.40.50.1220">
    <property type="entry name" value="TPP-binding domain"/>
    <property type="match status" value="1"/>
</dbReference>
<dbReference type="EMBL" id="QFQP01000004">
    <property type="protein sequence ID" value="PZR16049.1"/>
    <property type="molecule type" value="Genomic_DNA"/>
</dbReference>
<comment type="caution">
    <text evidence="11">The sequence shown here is derived from an EMBL/GenBank/DDBJ whole genome shotgun (WGS) entry which is preliminary data.</text>
</comment>
<dbReference type="GO" id="GO:0000287">
    <property type="term" value="F:magnesium ion binding"/>
    <property type="evidence" value="ECO:0007669"/>
    <property type="project" value="UniProtKB-UniRule"/>
</dbReference>
<dbReference type="InterPro" id="IPR029061">
    <property type="entry name" value="THDP-binding"/>
</dbReference>
<comment type="pathway">
    <text evidence="7">Quinol/quinone metabolism; 1,4-dihydroxy-2-naphthoate biosynthesis; 1,4-dihydroxy-2-naphthoate from chorismate: step 2/7.</text>
</comment>
<evidence type="ECO:0000259" key="10">
    <source>
        <dbReference type="Pfam" id="PF16582"/>
    </source>
</evidence>
<dbReference type="UniPathway" id="UPA00079"/>
<keyword evidence="3 7" id="KW-0479">Metal-binding</keyword>